<evidence type="ECO:0000313" key="8">
    <source>
        <dbReference type="EMBL" id="CED82922.1"/>
    </source>
</evidence>
<dbReference type="InterPro" id="IPR039660">
    <property type="entry name" value="Ribosomal_eL14"/>
</dbReference>
<evidence type="ECO:0000256" key="2">
    <source>
        <dbReference type="ARBA" id="ARBA00004496"/>
    </source>
</evidence>
<dbReference type="AlphaFoldDB" id="A0A0F7SLH7"/>
<evidence type="ECO:0000256" key="3">
    <source>
        <dbReference type="ARBA" id="ARBA00006592"/>
    </source>
</evidence>
<dbReference type="GO" id="GO:0042273">
    <property type="term" value="P:ribosomal large subunit biogenesis"/>
    <property type="evidence" value="ECO:0007669"/>
    <property type="project" value="TreeGrafter"/>
</dbReference>
<keyword evidence="4" id="KW-0963">Cytoplasm</keyword>
<keyword evidence="5 8" id="KW-0689">Ribosomal protein</keyword>
<evidence type="ECO:0000256" key="5">
    <source>
        <dbReference type="ARBA" id="ARBA00022980"/>
    </source>
</evidence>
<accession>A0A0F7SLH7</accession>
<dbReference type="Pfam" id="PF01929">
    <property type="entry name" value="Ribosomal_L14e"/>
    <property type="match status" value="1"/>
</dbReference>
<dbReference type="PANTHER" id="PTHR11127:SF2">
    <property type="entry name" value="LARGE RIBOSOMAL SUBUNIT PROTEIN EL14"/>
    <property type="match status" value="1"/>
</dbReference>
<evidence type="ECO:0000256" key="4">
    <source>
        <dbReference type="ARBA" id="ARBA00022490"/>
    </source>
</evidence>
<comment type="function">
    <text evidence="1">Component of the ribosome, a large ribonucleoprotein complex responsible for the synthesis of proteins in the cell. The small ribosomal subunit (SSU) binds messenger RNAs (mRNAs) and translates the encoded message by selecting cognate aminoacyl-transfer RNA (tRNA) molecules. The large subunit (LSU) contains the ribosomal catalytic site termed the peptidyl transferase center (PTC), which catalyzes the formation of peptide bonds, thereby polymerizing the amino acids delivered by tRNAs into a polypeptide chain. The nascent polypeptides leave the ribosome through a tunnel in the LSU and interact with protein factors that function in enzymatic processing, targeting, and the membrane insertion of nascent chains at the exit of the ribosomal tunnel.</text>
</comment>
<proteinExistence type="inferred from homology"/>
<reference evidence="8" key="1">
    <citation type="submission" date="2014-08" db="EMBL/GenBank/DDBJ databases">
        <authorList>
            <person name="Sharma Rahul"/>
            <person name="Thines Marco"/>
        </authorList>
    </citation>
    <scope>NUCLEOTIDE SEQUENCE</scope>
</reference>
<dbReference type="SUPFAM" id="SSF50104">
    <property type="entry name" value="Translation proteins SH3-like domain"/>
    <property type="match status" value="1"/>
</dbReference>
<dbReference type="Gene3D" id="2.30.30.30">
    <property type="match status" value="1"/>
</dbReference>
<evidence type="ECO:0000256" key="1">
    <source>
        <dbReference type="ARBA" id="ARBA00004021"/>
    </source>
</evidence>
<name>A0A0F7SLH7_PHARH</name>
<dbReference type="GO" id="GO:0003723">
    <property type="term" value="F:RNA binding"/>
    <property type="evidence" value="ECO:0007669"/>
    <property type="project" value="InterPro"/>
</dbReference>
<comment type="subcellular location">
    <subcellularLocation>
        <location evidence="2">Cytoplasm</location>
    </subcellularLocation>
</comment>
<sequence>MNTRFVTQDQTCVAMAPVQAPSTFKRFVQVGRVVLLNDGPSNGKLAVIVEIIDHKRALIEGSSTGVVRQAISYKNLILTPYVLKSLPRAAGPTAVKKAFEASGVADKWAASAWAKKLAAKAKKAESTDFERFELMILKKTRRDQLNKAIYKEKKSA</sequence>
<dbReference type="EMBL" id="LN483142">
    <property type="protein sequence ID" value="CED82922.1"/>
    <property type="molecule type" value="Genomic_DNA"/>
</dbReference>
<dbReference type="InterPro" id="IPR014722">
    <property type="entry name" value="Rib_uL2_dom2"/>
</dbReference>
<dbReference type="GO" id="GO:0003735">
    <property type="term" value="F:structural constituent of ribosome"/>
    <property type="evidence" value="ECO:0007669"/>
    <property type="project" value="InterPro"/>
</dbReference>
<dbReference type="GO" id="GO:0022625">
    <property type="term" value="C:cytosolic large ribosomal subunit"/>
    <property type="evidence" value="ECO:0007669"/>
    <property type="project" value="TreeGrafter"/>
</dbReference>
<dbReference type="InterPro" id="IPR002784">
    <property type="entry name" value="Ribosomal_eL14_dom"/>
</dbReference>
<evidence type="ECO:0000256" key="6">
    <source>
        <dbReference type="ARBA" id="ARBA00023274"/>
    </source>
</evidence>
<dbReference type="FunFam" id="2.30.30.30:FF:000030">
    <property type="entry name" value="60S ribosomal protein L14"/>
    <property type="match status" value="1"/>
</dbReference>
<protein>
    <submittedName>
        <fullName evidence="8">Ribosomal protein</fullName>
    </submittedName>
</protein>
<dbReference type="CDD" id="cd23702">
    <property type="entry name" value="eL14"/>
    <property type="match status" value="1"/>
</dbReference>
<dbReference type="PANTHER" id="PTHR11127">
    <property type="entry name" value="60S RIBOSOMAL PROTEIN L14"/>
    <property type="match status" value="1"/>
</dbReference>
<feature type="domain" description="Large ribosomal subunit protein eL14" evidence="7">
    <location>
        <begin position="68"/>
        <end position="142"/>
    </location>
</feature>
<dbReference type="Gene3D" id="6.10.250.2270">
    <property type="match status" value="1"/>
</dbReference>
<keyword evidence="6" id="KW-0687">Ribonucleoprotein</keyword>
<comment type="similarity">
    <text evidence="3">Belongs to the eukaryotic ribosomal protein eL14 family.</text>
</comment>
<dbReference type="GO" id="GO:0006412">
    <property type="term" value="P:translation"/>
    <property type="evidence" value="ECO:0007669"/>
    <property type="project" value="InterPro"/>
</dbReference>
<dbReference type="InterPro" id="IPR008991">
    <property type="entry name" value="Translation_prot_SH3-like_sf"/>
</dbReference>
<organism evidence="8">
    <name type="scientific">Phaffia rhodozyma</name>
    <name type="common">Yeast</name>
    <name type="synonym">Xanthophyllomyces dendrorhous</name>
    <dbReference type="NCBI Taxonomy" id="264483"/>
    <lineage>
        <taxon>Eukaryota</taxon>
        <taxon>Fungi</taxon>
        <taxon>Dikarya</taxon>
        <taxon>Basidiomycota</taxon>
        <taxon>Agaricomycotina</taxon>
        <taxon>Tremellomycetes</taxon>
        <taxon>Cystofilobasidiales</taxon>
        <taxon>Mrakiaceae</taxon>
        <taxon>Phaffia</taxon>
    </lineage>
</organism>
<evidence type="ECO:0000259" key="7">
    <source>
        <dbReference type="Pfam" id="PF01929"/>
    </source>
</evidence>